<dbReference type="EMBL" id="LGPB01000123">
    <property type="protein sequence ID" value="KRG11480.1"/>
    <property type="molecule type" value="Genomic_DNA"/>
</dbReference>
<evidence type="ECO:0000313" key="3">
    <source>
        <dbReference type="Proteomes" id="UP000053881"/>
    </source>
</evidence>
<reference evidence="2 4" key="1">
    <citation type="submission" date="2015-05" db="EMBL/GenBank/DDBJ databases">
        <title>Comparison of genome.</title>
        <authorList>
            <person name="Zheng Z."/>
            <person name="Sun M."/>
        </authorList>
    </citation>
    <scope>NUCLEOTIDE SEQUENCE [LARGE SCALE GENOMIC DNA]</scope>
    <source>
        <strain evidence="2 4">G25-74</strain>
    </source>
</reference>
<protein>
    <submittedName>
        <fullName evidence="1">Uncharacterized protein</fullName>
    </submittedName>
</protein>
<reference evidence="1 3" key="2">
    <citation type="submission" date="2015-06" db="EMBL/GenBank/DDBJ databases">
        <title>Genome sequencing project of Bacillus galactosidilyticus PL133.</title>
        <authorList>
            <person name="Gaiero J."/>
            <person name="Nicol R."/>
            <person name="Habash M."/>
        </authorList>
    </citation>
    <scope>NUCLEOTIDE SEQUENCE [LARGE SCALE GENOMIC DNA]</scope>
    <source>
        <strain evidence="1 3">PL133</strain>
    </source>
</reference>
<dbReference type="Proteomes" id="UP000053881">
    <property type="component" value="Unassembled WGS sequence"/>
</dbReference>
<name>A0A0Q9Y730_9BACI</name>
<sequence>MYDTAKGGNLIFLLVRERIQVEDDVDVDNYKTILLGVKFKFGIWKWVKYRMDALNEQFDYLLKKYIQ</sequence>
<proteinExistence type="predicted"/>
<keyword evidence="4" id="KW-1185">Reference proteome</keyword>
<dbReference type="AlphaFoldDB" id="A0A0Q9Y730"/>
<evidence type="ECO:0000313" key="4">
    <source>
        <dbReference type="Proteomes" id="UP000077881"/>
    </source>
</evidence>
<organism evidence="1 3">
    <name type="scientific">Lederbergia galactosidilytica</name>
    <dbReference type="NCBI Taxonomy" id="217031"/>
    <lineage>
        <taxon>Bacteria</taxon>
        <taxon>Bacillati</taxon>
        <taxon>Bacillota</taxon>
        <taxon>Bacilli</taxon>
        <taxon>Bacillales</taxon>
        <taxon>Bacillaceae</taxon>
        <taxon>Lederbergia</taxon>
    </lineage>
</organism>
<evidence type="ECO:0000313" key="2">
    <source>
        <dbReference type="EMBL" id="OAK74262.1"/>
    </source>
</evidence>
<dbReference type="Proteomes" id="UP000077881">
    <property type="component" value="Unassembled WGS sequence"/>
</dbReference>
<dbReference type="PATRIC" id="fig|217031.4.peg.5864"/>
<evidence type="ECO:0000313" key="1">
    <source>
        <dbReference type="EMBL" id="KRG11480.1"/>
    </source>
</evidence>
<comment type="caution">
    <text evidence="1">The sequence shown here is derived from an EMBL/GenBank/DDBJ whole genome shotgun (WGS) entry which is preliminary data.</text>
</comment>
<accession>A0A0Q9Y730</accession>
<dbReference type="EMBL" id="LDJR01000027">
    <property type="protein sequence ID" value="OAK74262.1"/>
    <property type="molecule type" value="Genomic_DNA"/>
</dbReference>
<gene>
    <name evidence="2" type="ORF">ABB05_05130</name>
    <name evidence="1" type="ORF">ACA29_17290</name>
</gene>